<dbReference type="Proteomes" id="UP000523161">
    <property type="component" value="Unassembled WGS sequence"/>
</dbReference>
<keyword evidence="2" id="KW-1185">Reference proteome</keyword>
<dbReference type="Pfam" id="PF04339">
    <property type="entry name" value="FemAB_like"/>
    <property type="match status" value="1"/>
</dbReference>
<name>A0A7Y5ARD9_9GAMM</name>
<proteinExistence type="predicted"/>
<evidence type="ECO:0000313" key="2">
    <source>
        <dbReference type="Proteomes" id="UP000523161"/>
    </source>
</evidence>
<reference evidence="1 2" key="1">
    <citation type="submission" date="2020-06" db="EMBL/GenBank/DDBJ databases">
        <title>Rheinheimera sp. nov., a marine bacterium isolated from coastal.</title>
        <authorList>
            <person name="Yu Q."/>
            <person name="Qi Y."/>
            <person name="Pu J."/>
        </authorList>
    </citation>
    <scope>NUCLEOTIDE SEQUENCE [LARGE SCALE GENOMIC DNA]</scope>
    <source>
        <strain evidence="1 2">YQF-2</strain>
    </source>
</reference>
<organism evidence="1 2">
    <name type="scientific">Rheinheimera lutimaris</name>
    <dbReference type="NCBI Taxonomy" id="2740584"/>
    <lineage>
        <taxon>Bacteria</taxon>
        <taxon>Pseudomonadati</taxon>
        <taxon>Pseudomonadota</taxon>
        <taxon>Gammaproteobacteria</taxon>
        <taxon>Chromatiales</taxon>
        <taxon>Chromatiaceae</taxon>
        <taxon>Rheinheimera</taxon>
    </lineage>
</organism>
<dbReference type="AlphaFoldDB" id="A0A7Y5ARD9"/>
<dbReference type="GO" id="GO:0016740">
    <property type="term" value="F:transferase activity"/>
    <property type="evidence" value="ECO:0007669"/>
    <property type="project" value="UniProtKB-KW"/>
</dbReference>
<comment type="caution">
    <text evidence="1">The sequence shown here is derived from an EMBL/GenBank/DDBJ whole genome shotgun (WGS) entry which is preliminary data.</text>
</comment>
<dbReference type="SUPFAM" id="SSF55729">
    <property type="entry name" value="Acyl-CoA N-acyltransferases (Nat)"/>
    <property type="match status" value="1"/>
</dbReference>
<keyword evidence="1" id="KW-0808">Transferase</keyword>
<dbReference type="RefSeq" id="WP_173501371.1">
    <property type="nucleotide sequence ID" value="NZ_JABSOD010000009.1"/>
</dbReference>
<gene>
    <name evidence="1" type="ORF">HRH59_11325</name>
</gene>
<sequence>MQLKWLNSLTQVSPQQWDALFTNDNNDKNPFCRHAFLLALEQGGSVGAGAALHHSGWQSQHLTLWQDDVLLAAVPGYIKSHSYGEYLFDWQIADAYRQYQLPYYPKWIAAIPFTPVTGPRFGVLSRDLTDSLLPHICAALKQRLAAQDFCSVQWLYSSAQLQQSLTEQGFLARHDVQFLWHNAGYHQFDDFLQQLDGRKRKQLRKERSKTAGFTLKTLHGDELSAADWQAVIRCYQATYLKRSGHRGYISEQSFMALAQMMPGNIVVFAAFAGPSEEHNTESMAESTAESMIAAALCFKSGDTLFGRYWGALIDAEHLHFELCYYQGIEYCIQHGLRYFDAGAQGEHKLKRGFAPVMRYGSYLFAETPLSGAIAGYFEKETCQLRHYQTEAVLKLPYIKKQCNMPDR</sequence>
<protein>
    <submittedName>
        <fullName evidence="1">GNAT family N-acetyltransferase</fullName>
    </submittedName>
</protein>
<dbReference type="InterPro" id="IPR016181">
    <property type="entry name" value="Acyl_CoA_acyltransferase"/>
</dbReference>
<dbReference type="InterPro" id="IPR007434">
    <property type="entry name" value="FemAB-like"/>
</dbReference>
<dbReference type="Gene3D" id="3.40.630.30">
    <property type="match status" value="1"/>
</dbReference>
<dbReference type="PANTHER" id="PTHR47017:SF1">
    <property type="entry name" value="ACYL-COA"/>
    <property type="match status" value="1"/>
</dbReference>
<dbReference type="PANTHER" id="PTHR47017">
    <property type="entry name" value="ACYL-COA"/>
    <property type="match status" value="1"/>
</dbReference>
<accession>A0A7Y5ARD9</accession>
<dbReference type="EMBL" id="JABSOD010000009">
    <property type="protein sequence ID" value="NRQ43133.1"/>
    <property type="molecule type" value="Genomic_DNA"/>
</dbReference>
<evidence type="ECO:0000313" key="1">
    <source>
        <dbReference type="EMBL" id="NRQ43133.1"/>
    </source>
</evidence>